<reference evidence="1 2" key="1">
    <citation type="journal article" date="2019" name="Sci. Rep.">
        <title>Orb-weaving spider Araneus ventricosus genome elucidates the spidroin gene catalogue.</title>
        <authorList>
            <person name="Kono N."/>
            <person name="Nakamura H."/>
            <person name="Ohtoshi R."/>
            <person name="Moran D.A.P."/>
            <person name="Shinohara A."/>
            <person name="Yoshida Y."/>
            <person name="Fujiwara M."/>
            <person name="Mori M."/>
            <person name="Tomita M."/>
            <person name="Arakawa K."/>
        </authorList>
    </citation>
    <scope>NUCLEOTIDE SEQUENCE [LARGE SCALE GENOMIC DNA]</scope>
</reference>
<sequence length="117" mass="12836">MLGSQCIDQLERLESFVYSASWTAGELSVIENAVTVITNELLSVCVAKSESAVTVITCELLSVALLICSRPIAPVTCATCFTECLGINLHSPLSCVLDCFRHTPTERFFFCNIYHLI</sequence>
<protein>
    <submittedName>
        <fullName evidence="1">Uncharacterized protein</fullName>
    </submittedName>
</protein>
<dbReference type="Proteomes" id="UP000499080">
    <property type="component" value="Unassembled WGS sequence"/>
</dbReference>
<organism evidence="1 2">
    <name type="scientific">Araneus ventricosus</name>
    <name type="common">Orbweaver spider</name>
    <name type="synonym">Epeira ventricosa</name>
    <dbReference type="NCBI Taxonomy" id="182803"/>
    <lineage>
        <taxon>Eukaryota</taxon>
        <taxon>Metazoa</taxon>
        <taxon>Ecdysozoa</taxon>
        <taxon>Arthropoda</taxon>
        <taxon>Chelicerata</taxon>
        <taxon>Arachnida</taxon>
        <taxon>Araneae</taxon>
        <taxon>Araneomorphae</taxon>
        <taxon>Entelegynae</taxon>
        <taxon>Araneoidea</taxon>
        <taxon>Araneidae</taxon>
        <taxon>Araneus</taxon>
    </lineage>
</organism>
<keyword evidence="2" id="KW-1185">Reference proteome</keyword>
<name>A0A4Y2IB02_ARAVE</name>
<dbReference type="EMBL" id="BGPR01002523">
    <property type="protein sequence ID" value="GBM74891.1"/>
    <property type="molecule type" value="Genomic_DNA"/>
</dbReference>
<gene>
    <name evidence="1" type="ORF">AVEN_198932_1</name>
</gene>
<proteinExistence type="predicted"/>
<evidence type="ECO:0000313" key="2">
    <source>
        <dbReference type="Proteomes" id="UP000499080"/>
    </source>
</evidence>
<evidence type="ECO:0000313" key="1">
    <source>
        <dbReference type="EMBL" id="GBM74891.1"/>
    </source>
</evidence>
<comment type="caution">
    <text evidence="1">The sequence shown here is derived from an EMBL/GenBank/DDBJ whole genome shotgun (WGS) entry which is preliminary data.</text>
</comment>
<dbReference type="AlphaFoldDB" id="A0A4Y2IB02"/>
<accession>A0A4Y2IB02</accession>